<protein>
    <submittedName>
        <fullName evidence="1">Uncharacterized protein</fullName>
    </submittedName>
</protein>
<accession>D1CD07</accession>
<dbReference type="STRING" id="525904.Tter_1766"/>
<evidence type="ECO:0000313" key="1">
    <source>
        <dbReference type="EMBL" id="ACZ42672.1"/>
    </source>
</evidence>
<evidence type="ECO:0000313" key="2">
    <source>
        <dbReference type="Proteomes" id="UP000000323"/>
    </source>
</evidence>
<sequence>MSIIQRGLITSYDPYTRRATVQPIDSDGGAVSAVVADHVRDEHLQDHCLLLRPPAGDLLVVATLGGAPSQAVIPGSPATTSSLLLGSIPYATGTPWQDVLSATITTDAPSRLWIALQLEGYTSAQATSALEVRILAGTSQSRVAAYGSPLAGLRQAFTHSSVIAAASGTRSVRAQVRNLASGSTVTLTGGAMVVLPLHE</sequence>
<reference evidence="2" key="1">
    <citation type="journal article" date="2010" name="Stand. Genomic Sci.">
        <title>Complete genome sequence of 'Thermobaculum terrenum' type strain (YNP1).</title>
        <authorList>
            <person name="Kiss H."/>
            <person name="Cleland D."/>
            <person name="Lapidus A."/>
            <person name="Lucas S."/>
            <person name="Glavina Del Rio T."/>
            <person name="Nolan M."/>
            <person name="Tice H."/>
            <person name="Han C."/>
            <person name="Goodwin L."/>
            <person name="Pitluck S."/>
            <person name="Liolios K."/>
            <person name="Ivanova N."/>
            <person name="Mavromatis K."/>
            <person name="Ovchinnikova G."/>
            <person name="Pati A."/>
            <person name="Chen A."/>
            <person name="Palaniappan K."/>
            <person name="Land M."/>
            <person name="Hauser L."/>
            <person name="Chang Y."/>
            <person name="Jeffries C."/>
            <person name="Lu M."/>
            <person name="Brettin T."/>
            <person name="Detter J."/>
            <person name="Goker M."/>
            <person name="Tindall B."/>
            <person name="Beck B."/>
            <person name="McDermott T."/>
            <person name="Woyke T."/>
            <person name="Bristow J."/>
            <person name="Eisen J."/>
            <person name="Markowitz V."/>
            <person name="Hugenholtz P."/>
            <person name="Kyrpides N."/>
            <person name="Klenk H."/>
            <person name="Cheng J."/>
        </authorList>
    </citation>
    <scope>NUCLEOTIDE SEQUENCE [LARGE SCALE GENOMIC DNA]</scope>
    <source>
        <strain evidence="2">ATCC BAA-798 / YNP1</strain>
    </source>
</reference>
<dbReference type="KEGG" id="ttr:Tter_1766"/>
<keyword evidence="2" id="KW-1185">Reference proteome</keyword>
<dbReference type="Proteomes" id="UP000000323">
    <property type="component" value="Chromosome 1"/>
</dbReference>
<dbReference type="RefSeq" id="WP_012875706.1">
    <property type="nucleotide sequence ID" value="NC_013525.1"/>
</dbReference>
<dbReference type="AlphaFoldDB" id="D1CD07"/>
<proteinExistence type="predicted"/>
<gene>
    <name evidence="1" type="ordered locus">Tter_1766</name>
</gene>
<name>D1CD07_THET1</name>
<organism evidence="1 2">
    <name type="scientific">Thermobaculum terrenum (strain ATCC BAA-798 / CCMEE 7001 / YNP1)</name>
    <dbReference type="NCBI Taxonomy" id="525904"/>
    <lineage>
        <taxon>Bacteria</taxon>
        <taxon>Bacillati</taxon>
        <taxon>Chloroflexota</taxon>
        <taxon>Chloroflexia</taxon>
        <taxon>Candidatus Thermobaculales</taxon>
        <taxon>Candidatus Thermobaculaceae</taxon>
        <taxon>Thermobaculum</taxon>
    </lineage>
</organism>
<dbReference type="EMBL" id="CP001825">
    <property type="protein sequence ID" value="ACZ42672.1"/>
    <property type="molecule type" value="Genomic_DNA"/>
</dbReference>
<dbReference type="HOGENOM" id="CLU_1371653_0_0_0"/>